<accession>A0A403T8J1</accession>
<dbReference type="Proteomes" id="UP000839526">
    <property type="component" value="Unassembled WGS sequence"/>
</dbReference>
<comment type="caution">
    <text evidence="1">The sequence shown here is derived from an EMBL/GenBank/DDBJ whole genome shotgun (WGS) entry which is preliminary data.</text>
</comment>
<organism evidence="1 2">
    <name type="scientific">Salmonella enterica</name>
    <name type="common">Salmonella choleraesuis</name>
    <dbReference type="NCBI Taxonomy" id="28901"/>
    <lineage>
        <taxon>Bacteria</taxon>
        <taxon>Pseudomonadati</taxon>
        <taxon>Pseudomonadota</taxon>
        <taxon>Gammaproteobacteria</taxon>
        <taxon>Enterobacterales</taxon>
        <taxon>Enterobacteriaceae</taxon>
        <taxon>Salmonella</taxon>
    </lineage>
</organism>
<dbReference type="EMBL" id="RWAH01000080">
    <property type="protein sequence ID" value="MMS80139.1"/>
    <property type="molecule type" value="Genomic_DNA"/>
</dbReference>
<gene>
    <name evidence="1" type="ORF">D9O31_27665</name>
</gene>
<name>A0A403T8J1_SALER</name>
<sequence length="131" mass="14856">MTKYPFTSFEAIPRDESGLTFPAFEDLQFYLPQPLCHQSTKIVEVDGLAFLSVLGDGAFCIDPRRWHRIKTYIAKGTVEYPQVSVRDSGVSDGRHRTLLLMQLYNRRTIPVVVPESHYGTFMAEAKNMGAI</sequence>
<proteinExistence type="predicted"/>
<evidence type="ECO:0000313" key="1">
    <source>
        <dbReference type="EMBL" id="MMS80139.1"/>
    </source>
</evidence>
<evidence type="ECO:0000313" key="2">
    <source>
        <dbReference type="Proteomes" id="UP000839526"/>
    </source>
</evidence>
<protein>
    <submittedName>
        <fullName evidence="1">Uncharacterized protein</fullName>
    </submittedName>
</protein>
<dbReference type="AlphaFoldDB" id="A0A403T8J1"/>
<reference evidence="1 2" key="1">
    <citation type="submission" date="2018-10" db="EMBL/GenBank/DDBJ databases">
        <authorList>
            <consortium name="PulseNet: The National Subtyping Network for Foodborne Disease Surveillance"/>
            <person name="Tarr C.L."/>
            <person name="Trees E."/>
            <person name="Katz L.S."/>
            <person name="Carleton-Romer H.A."/>
            <person name="Stroika S."/>
            <person name="Kucerova Z."/>
            <person name="Roache K.F."/>
            <person name="Sabol A.L."/>
            <person name="Besser J."/>
            <person name="Gerner-Smidt P."/>
        </authorList>
    </citation>
    <scope>NUCLEOTIDE SEQUENCE [LARGE SCALE GENOMIC DNA]</scope>
    <source>
        <strain evidence="1 2">PNUSAS052121</strain>
    </source>
</reference>